<dbReference type="Pfam" id="PF00512">
    <property type="entry name" value="HisKA"/>
    <property type="match status" value="1"/>
</dbReference>
<evidence type="ECO:0000313" key="7">
    <source>
        <dbReference type="Proteomes" id="UP000186817"/>
    </source>
</evidence>
<dbReference type="PROSITE" id="PS50109">
    <property type="entry name" value="HIS_KIN"/>
    <property type="match status" value="1"/>
</dbReference>
<dbReference type="SUPFAM" id="SSF52172">
    <property type="entry name" value="CheY-like"/>
    <property type="match status" value="1"/>
</dbReference>
<evidence type="ECO:0000259" key="4">
    <source>
        <dbReference type="PROSITE" id="PS50109"/>
    </source>
</evidence>
<dbReference type="PROSITE" id="PS50110">
    <property type="entry name" value="RESPONSE_REGULATORY"/>
    <property type="match status" value="1"/>
</dbReference>
<organism evidence="6 7">
    <name type="scientific">Symbiodinium microadriaticum</name>
    <name type="common">Dinoflagellate</name>
    <name type="synonym">Zooxanthella microadriatica</name>
    <dbReference type="NCBI Taxonomy" id="2951"/>
    <lineage>
        <taxon>Eukaryota</taxon>
        <taxon>Sar</taxon>
        <taxon>Alveolata</taxon>
        <taxon>Dinophyceae</taxon>
        <taxon>Suessiales</taxon>
        <taxon>Symbiodiniaceae</taxon>
        <taxon>Symbiodinium</taxon>
    </lineage>
</organism>
<dbReference type="InterPro" id="IPR003661">
    <property type="entry name" value="HisK_dim/P_dom"/>
</dbReference>
<dbReference type="Gene3D" id="1.10.287.130">
    <property type="match status" value="1"/>
</dbReference>
<feature type="domain" description="Response regulatory" evidence="5">
    <location>
        <begin position="273"/>
        <end position="389"/>
    </location>
</feature>
<dbReference type="Gene3D" id="3.30.565.10">
    <property type="entry name" value="Histidine kinase-like ATPase, C-terminal domain"/>
    <property type="match status" value="1"/>
</dbReference>
<reference evidence="6 7" key="1">
    <citation type="submission" date="2016-02" db="EMBL/GenBank/DDBJ databases">
        <title>Genome analysis of coral dinoflagellate symbionts highlights evolutionary adaptations to a symbiotic lifestyle.</title>
        <authorList>
            <person name="Aranda M."/>
            <person name="Li Y."/>
            <person name="Liew Y.J."/>
            <person name="Baumgarten S."/>
            <person name="Simakov O."/>
            <person name="Wilson M."/>
            <person name="Piel J."/>
            <person name="Ashoor H."/>
            <person name="Bougouffa S."/>
            <person name="Bajic V.B."/>
            <person name="Ryu T."/>
            <person name="Ravasi T."/>
            <person name="Bayer T."/>
            <person name="Micklem G."/>
            <person name="Kim H."/>
            <person name="Bhak J."/>
            <person name="Lajeunesse T.C."/>
            <person name="Voolstra C.R."/>
        </authorList>
    </citation>
    <scope>NUCLEOTIDE SEQUENCE [LARGE SCALE GENOMIC DNA]</scope>
    <source>
        <strain evidence="6 7">CCMP2467</strain>
    </source>
</reference>
<comment type="caution">
    <text evidence="6">The sequence shown here is derived from an EMBL/GenBank/DDBJ whole genome shotgun (WGS) entry which is preliminary data.</text>
</comment>
<evidence type="ECO:0000256" key="1">
    <source>
        <dbReference type="ARBA" id="ARBA00022553"/>
    </source>
</evidence>
<feature type="domain" description="Histidine kinase" evidence="4">
    <location>
        <begin position="44"/>
        <end position="252"/>
    </location>
</feature>
<dbReference type="Gene3D" id="3.40.50.2300">
    <property type="match status" value="1"/>
</dbReference>
<dbReference type="InterPro" id="IPR001789">
    <property type="entry name" value="Sig_transdc_resp-reg_receiver"/>
</dbReference>
<keyword evidence="1 3" id="KW-0597">Phosphoprotein</keyword>
<dbReference type="InterPro" id="IPR003594">
    <property type="entry name" value="HATPase_dom"/>
</dbReference>
<dbReference type="SMART" id="SM00388">
    <property type="entry name" value="HisKA"/>
    <property type="match status" value="1"/>
</dbReference>
<dbReference type="CDD" id="cd00082">
    <property type="entry name" value="HisKA"/>
    <property type="match status" value="1"/>
</dbReference>
<evidence type="ECO:0000259" key="5">
    <source>
        <dbReference type="PROSITE" id="PS50110"/>
    </source>
</evidence>
<dbReference type="SMART" id="SM00387">
    <property type="entry name" value="HATPase_c"/>
    <property type="match status" value="1"/>
</dbReference>
<dbReference type="SUPFAM" id="SSF47384">
    <property type="entry name" value="Homodimeric domain of signal transducing histidine kinase"/>
    <property type="match status" value="1"/>
</dbReference>
<dbReference type="GO" id="GO:0000155">
    <property type="term" value="F:phosphorelay sensor kinase activity"/>
    <property type="evidence" value="ECO:0007669"/>
    <property type="project" value="InterPro"/>
</dbReference>
<evidence type="ECO:0000256" key="2">
    <source>
        <dbReference type="ARBA" id="ARBA00023012"/>
    </source>
</evidence>
<dbReference type="Pfam" id="PF02518">
    <property type="entry name" value="HATPase_c"/>
    <property type="match status" value="1"/>
</dbReference>
<dbReference type="PANTHER" id="PTHR45339:SF1">
    <property type="entry name" value="HYBRID SIGNAL TRANSDUCTION HISTIDINE KINASE J"/>
    <property type="match status" value="1"/>
</dbReference>
<accession>A0A1Q9BZJ8</accession>
<dbReference type="OrthoDB" id="21225at2759"/>
<feature type="modified residue" description="4-aspartylphosphate" evidence="3">
    <location>
        <position position="323"/>
    </location>
</feature>
<dbReference type="SUPFAM" id="SSF55874">
    <property type="entry name" value="ATPase domain of HSP90 chaperone/DNA topoisomerase II/histidine kinase"/>
    <property type="match status" value="1"/>
</dbReference>
<evidence type="ECO:0000313" key="6">
    <source>
        <dbReference type="EMBL" id="OLP76105.1"/>
    </source>
</evidence>
<dbReference type="InterPro" id="IPR011006">
    <property type="entry name" value="CheY-like_superfamily"/>
</dbReference>
<dbReference type="EMBL" id="LSRX01002138">
    <property type="protein sequence ID" value="OLP76105.1"/>
    <property type="molecule type" value="Genomic_DNA"/>
</dbReference>
<dbReference type="InterPro" id="IPR036097">
    <property type="entry name" value="HisK_dim/P_sf"/>
</dbReference>
<dbReference type="PANTHER" id="PTHR45339">
    <property type="entry name" value="HYBRID SIGNAL TRANSDUCTION HISTIDINE KINASE J"/>
    <property type="match status" value="1"/>
</dbReference>
<dbReference type="InterPro" id="IPR036890">
    <property type="entry name" value="HATPase_C_sf"/>
</dbReference>
<dbReference type="InterPro" id="IPR005467">
    <property type="entry name" value="His_kinase_dom"/>
</dbReference>
<proteinExistence type="predicted"/>
<sequence length="471" mass="51369">MSFNTLRNTINEREARLVALNVAATEARADAEEANRSKSELLAAASHDLRQPIHAMGLLLGGIDRTSIDGNSRQTIDQLAALTRETSQMFNSILDLSKLEAGTFTAISVPVDVNELFQRMELEFAPRATSAKARLQICFPPPHTFVLGDAEAIYRVLSNLLVNALDYGRDGSTLVRCDVKDDAVVFLVADQGPGLSVTPSGKTASAVEHTVQHYGLGLSICFALTKAMNTEMMHRELQEGGTEFRFQLPKADAQAQTLPSPSTRQDNGLKWRNLILLEDNADVHSATKDLLERLGSSVTACRSVREARQVLARQSEPFFFITDFDLGRGNTTEVLVSETMKNSGLLRGIIVTTASPGRLPRAWHNAPGIQLLEKPFTINRLASLLRFLAKQADQPGSDIAGDFELNRSPRLLLNDNRASSDLRSGGHIANPDLDQVTTAKLAVDRQIKQGSVPDASLTIKEEVNCPEFASG</sequence>
<name>A0A1Q9BZJ8_SYMMI</name>
<dbReference type="Proteomes" id="UP000186817">
    <property type="component" value="Unassembled WGS sequence"/>
</dbReference>
<keyword evidence="2" id="KW-0902">Two-component regulatory system</keyword>
<evidence type="ECO:0000256" key="3">
    <source>
        <dbReference type="PROSITE-ProRule" id="PRU00169"/>
    </source>
</evidence>
<keyword evidence="7" id="KW-1185">Reference proteome</keyword>
<protein>
    <submittedName>
        <fullName evidence="6">Sensor protein TorS</fullName>
    </submittedName>
</protein>
<dbReference type="AlphaFoldDB" id="A0A1Q9BZJ8"/>
<gene>
    <name evidence="6" type="primary">torS</name>
    <name evidence="6" type="ORF">AK812_SmicGene44004</name>
</gene>